<evidence type="ECO:0000256" key="11">
    <source>
        <dbReference type="ARBA" id="ARBA00023125"/>
    </source>
</evidence>
<dbReference type="SUPFAM" id="SSF46785">
    <property type="entry name" value="Winged helix' DNA-binding domain"/>
    <property type="match status" value="1"/>
</dbReference>
<evidence type="ECO:0000256" key="6">
    <source>
        <dbReference type="ARBA" id="ARBA00022491"/>
    </source>
</evidence>
<keyword evidence="10 15" id="KW-0805">Transcription regulation</keyword>
<comment type="caution">
    <text evidence="16">The sequence shown here is derived from an EMBL/GenBank/DDBJ whole genome shotgun (WGS) entry which is preliminary data.</text>
</comment>
<feature type="binding site" evidence="13">
    <location>
        <position position="134"/>
    </location>
    <ligand>
        <name>Zn(2+)</name>
        <dbReference type="ChEBI" id="CHEBI:29105"/>
    </ligand>
</feature>
<dbReference type="RefSeq" id="WP_116576707.1">
    <property type="nucleotide sequence ID" value="NZ_JACBXL010000001.1"/>
</dbReference>
<dbReference type="NCBIfam" id="NF006999">
    <property type="entry name" value="PRK09462.1"/>
    <property type="match status" value="1"/>
</dbReference>
<dbReference type="GO" id="GO:0032993">
    <property type="term" value="C:protein-DNA complex"/>
    <property type="evidence" value="ECO:0007669"/>
    <property type="project" value="UniProtKB-ARBA"/>
</dbReference>
<evidence type="ECO:0000256" key="3">
    <source>
        <dbReference type="ARBA" id="ARBA00011738"/>
    </source>
</evidence>
<gene>
    <name evidence="15 16" type="primary">fur</name>
    <name evidence="16" type="ORF">DEE74_03665</name>
</gene>
<evidence type="ECO:0000256" key="10">
    <source>
        <dbReference type="ARBA" id="ARBA00023015"/>
    </source>
</evidence>
<evidence type="ECO:0000313" key="17">
    <source>
        <dbReference type="Proteomes" id="UP001199322"/>
    </source>
</evidence>
<keyword evidence="9 14" id="KW-0408">Iron</keyword>
<dbReference type="InterPro" id="IPR036388">
    <property type="entry name" value="WH-like_DNA-bd_sf"/>
</dbReference>
<keyword evidence="6 15" id="KW-0678">Repressor</keyword>
<keyword evidence="12 15" id="KW-0804">Transcription</keyword>
<dbReference type="InterPro" id="IPR002481">
    <property type="entry name" value="FUR"/>
</dbReference>
<feature type="binding site" evidence="13">
    <location>
        <position position="94"/>
    </location>
    <ligand>
        <name>Zn(2+)</name>
        <dbReference type="ChEBI" id="CHEBI:29105"/>
    </ligand>
</feature>
<evidence type="ECO:0000256" key="14">
    <source>
        <dbReference type="PIRSR" id="PIRSR602481-2"/>
    </source>
</evidence>
<feature type="binding site" evidence="14">
    <location>
        <position position="90"/>
    </location>
    <ligand>
        <name>Fe cation</name>
        <dbReference type="ChEBI" id="CHEBI:24875"/>
    </ligand>
</feature>
<evidence type="ECO:0000256" key="15">
    <source>
        <dbReference type="RuleBase" id="RU364037"/>
    </source>
</evidence>
<sequence>MPNSTDLRRAGLKATSPRVKILEILTAGTEHGRHLSAEDVYRQLLTSELDIGISTVYRVLNQLVDASVLLRHTFEAGHAVYELNEGAHHDHLICLSCGRVEEFHDDAIESRQERVANERGFVLRDHALALYGVCPACQTSAGAAGAIVLNA</sequence>
<dbReference type="EMBL" id="QGBI01000003">
    <property type="protein sequence ID" value="MBX3888961.1"/>
    <property type="molecule type" value="Genomic_DNA"/>
</dbReference>
<dbReference type="Proteomes" id="UP001199322">
    <property type="component" value="Unassembled WGS sequence"/>
</dbReference>
<feature type="binding site" evidence="13">
    <location>
        <position position="137"/>
    </location>
    <ligand>
        <name>Zn(2+)</name>
        <dbReference type="ChEBI" id="CHEBI:29105"/>
    </ligand>
</feature>
<comment type="similarity">
    <text evidence="2 15">Belongs to the Fur family.</text>
</comment>
<comment type="cofactor">
    <cofactor evidence="13">
        <name>Zn(2+)</name>
        <dbReference type="ChEBI" id="CHEBI:29105"/>
    </cofactor>
    <text evidence="13">Binds 1 zinc ion per subunit.</text>
</comment>
<dbReference type="GO" id="GO:0000976">
    <property type="term" value="F:transcription cis-regulatory region binding"/>
    <property type="evidence" value="ECO:0007669"/>
    <property type="project" value="TreeGrafter"/>
</dbReference>
<dbReference type="GO" id="GO:0008270">
    <property type="term" value="F:zinc ion binding"/>
    <property type="evidence" value="ECO:0007669"/>
    <property type="project" value="TreeGrafter"/>
</dbReference>
<name>A0A9Q3QQE9_RALPI</name>
<evidence type="ECO:0000313" key="16">
    <source>
        <dbReference type="EMBL" id="MBX3888961.1"/>
    </source>
</evidence>
<dbReference type="GO" id="GO:0001216">
    <property type="term" value="F:DNA-binding transcription activator activity"/>
    <property type="evidence" value="ECO:0007669"/>
    <property type="project" value="UniProtKB-ARBA"/>
</dbReference>
<feature type="binding site" evidence="13">
    <location>
        <position position="97"/>
    </location>
    <ligand>
        <name>Zn(2+)</name>
        <dbReference type="ChEBI" id="CHEBI:29105"/>
    </ligand>
</feature>
<dbReference type="GO" id="GO:0005829">
    <property type="term" value="C:cytosol"/>
    <property type="evidence" value="ECO:0007669"/>
    <property type="project" value="TreeGrafter"/>
</dbReference>
<evidence type="ECO:0000256" key="7">
    <source>
        <dbReference type="ARBA" id="ARBA00022723"/>
    </source>
</evidence>
<keyword evidence="11 15" id="KW-0238">DNA-binding</keyword>
<feature type="binding site" evidence="14">
    <location>
        <position position="88"/>
    </location>
    <ligand>
        <name>Fe cation</name>
        <dbReference type="ChEBI" id="CHEBI:24875"/>
    </ligand>
</feature>
<comment type="subunit">
    <text evidence="3 15">Homodimer.</text>
</comment>
<dbReference type="FunFam" id="3.30.1490.190:FF:000001">
    <property type="entry name" value="Ferric uptake regulation protein"/>
    <property type="match status" value="1"/>
</dbReference>
<protein>
    <recommendedName>
        <fullName evidence="4 15">Ferric uptake regulation protein</fullName>
    </recommendedName>
</protein>
<dbReference type="InterPro" id="IPR036390">
    <property type="entry name" value="WH_DNA-bd_sf"/>
</dbReference>
<dbReference type="Gene3D" id="1.10.10.10">
    <property type="entry name" value="Winged helix-like DNA-binding domain superfamily/Winged helix DNA-binding domain"/>
    <property type="match status" value="1"/>
</dbReference>
<proteinExistence type="inferred from homology"/>
<evidence type="ECO:0000256" key="8">
    <source>
        <dbReference type="ARBA" id="ARBA00022833"/>
    </source>
</evidence>
<dbReference type="Gene3D" id="3.30.1490.190">
    <property type="match status" value="1"/>
</dbReference>
<dbReference type="PANTHER" id="PTHR33202:SF2">
    <property type="entry name" value="FERRIC UPTAKE REGULATION PROTEIN"/>
    <property type="match status" value="1"/>
</dbReference>
<dbReference type="InterPro" id="IPR043135">
    <property type="entry name" value="Fur_C"/>
</dbReference>
<evidence type="ECO:0000256" key="2">
    <source>
        <dbReference type="ARBA" id="ARBA00007957"/>
    </source>
</evidence>
<accession>A0A9Q3QQE9</accession>
<feature type="binding site" evidence="14">
    <location>
        <position position="126"/>
    </location>
    <ligand>
        <name>Fe cation</name>
        <dbReference type="ChEBI" id="CHEBI:24875"/>
    </ligand>
</feature>
<comment type="cofactor">
    <cofactor evidence="14">
        <name>Mn(2+)</name>
        <dbReference type="ChEBI" id="CHEBI:29035"/>
    </cofactor>
    <cofactor evidence="14">
        <name>Fe(2+)</name>
        <dbReference type="ChEBI" id="CHEBI:29033"/>
    </cofactor>
    <text evidence="14">Binds 1 Mn(2+) or Fe(2+) ion per subunit.</text>
</comment>
<evidence type="ECO:0000256" key="4">
    <source>
        <dbReference type="ARBA" id="ARBA00020910"/>
    </source>
</evidence>
<comment type="subcellular location">
    <subcellularLocation>
        <location evidence="1 15">Cytoplasm</location>
    </subcellularLocation>
</comment>
<keyword evidence="7 13" id="KW-0479">Metal-binding</keyword>
<evidence type="ECO:0000256" key="12">
    <source>
        <dbReference type="ARBA" id="ARBA00023163"/>
    </source>
</evidence>
<dbReference type="CDD" id="cd07153">
    <property type="entry name" value="Fur_like"/>
    <property type="match status" value="1"/>
</dbReference>
<dbReference type="Pfam" id="PF01475">
    <property type="entry name" value="FUR"/>
    <property type="match status" value="1"/>
</dbReference>
<reference evidence="16" key="1">
    <citation type="submission" date="2018-06" db="EMBL/GenBank/DDBJ databases">
        <authorList>
            <person name="O'Rourke A."/>
        </authorList>
    </citation>
    <scope>NUCLEOTIDE SEQUENCE</scope>
    <source>
        <strain evidence="16">132550021-3</strain>
    </source>
</reference>
<dbReference type="PANTHER" id="PTHR33202">
    <property type="entry name" value="ZINC UPTAKE REGULATION PROTEIN"/>
    <property type="match status" value="1"/>
</dbReference>
<dbReference type="GO" id="GO:0045892">
    <property type="term" value="P:negative regulation of DNA-templated transcription"/>
    <property type="evidence" value="ECO:0007669"/>
    <property type="project" value="TreeGrafter"/>
</dbReference>
<evidence type="ECO:0000256" key="9">
    <source>
        <dbReference type="ARBA" id="ARBA00023004"/>
    </source>
</evidence>
<feature type="binding site" evidence="14">
    <location>
        <position position="109"/>
    </location>
    <ligand>
        <name>Fe cation</name>
        <dbReference type="ChEBI" id="CHEBI:24875"/>
    </ligand>
</feature>
<keyword evidence="5 15" id="KW-0963">Cytoplasm</keyword>
<dbReference type="FunFam" id="1.10.10.10:FF:000007">
    <property type="entry name" value="Ferric uptake regulation protein"/>
    <property type="match status" value="1"/>
</dbReference>
<evidence type="ECO:0000256" key="13">
    <source>
        <dbReference type="PIRSR" id="PIRSR602481-1"/>
    </source>
</evidence>
<keyword evidence="8 13" id="KW-0862">Zinc</keyword>
<organism evidence="16 17">
    <name type="scientific">Ralstonia pickettii</name>
    <name type="common">Burkholderia pickettii</name>
    <dbReference type="NCBI Taxonomy" id="329"/>
    <lineage>
        <taxon>Bacteria</taxon>
        <taxon>Pseudomonadati</taxon>
        <taxon>Pseudomonadota</taxon>
        <taxon>Betaproteobacteria</taxon>
        <taxon>Burkholderiales</taxon>
        <taxon>Burkholderiaceae</taxon>
        <taxon>Ralstonia</taxon>
    </lineage>
</organism>
<evidence type="ECO:0000256" key="1">
    <source>
        <dbReference type="ARBA" id="ARBA00004496"/>
    </source>
</evidence>
<dbReference type="AlphaFoldDB" id="A0A9Q3QQE9"/>
<evidence type="ECO:0000256" key="5">
    <source>
        <dbReference type="ARBA" id="ARBA00022490"/>
    </source>
</evidence>
<dbReference type="GO" id="GO:1900705">
    <property type="term" value="P:negative regulation of siderophore biosynthetic process"/>
    <property type="evidence" value="ECO:0007669"/>
    <property type="project" value="TreeGrafter"/>
</dbReference>